<keyword evidence="1" id="KW-0812">Transmembrane</keyword>
<reference evidence="2 3" key="1">
    <citation type="submission" date="2020-08" db="EMBL/GenBank/DDBJ databases">
        <authorList>
            <person name="Koutsovoulos G."/>
            <person name="Danchin GJ E."/>
        </authorList>
    </citation>
    <scope>NUCLEOTIDE SEQUENCE [LARGE SCALE GENOMIC DNA]</scope>
</reference>
<name>A0A6V7U3M4_MELEN</name>
<comment type="caution">
    <text evidence="2">The sequence shown here is derived from an EMBL/GenBank/DDBJ whole genome shotgun (WGS) entry which is preliminary data.</text>
</comment>
<keyword evidence="1" id="KW-0472">Membrane</keyword>
<accession>A0A6V7U3M4</accession>
<evidence type="ECO:0000313" key="2">
    <source>
        <dbReference type="EMBL" id="CAD2142727.1"/>
    </source>
</evidence>
<dbReference type="EMBL" id="CAJEWN010000030">
    <property type="protein sequence ID" value="CAD2142727.1"/>
    <property type="molecule type" value="Genomic_DNA"/>
</dbReference>
<proteinExistence type="predicted"/>
<evidence type="ECO:0000256" key="1">
    <source>
        <dbReference type="SAM" id="Phobius"/>
    </source>
</evidence>
<sequence>MSIYEHLLSNTKRCQVENEENKSKYVVLNIFTFFFLAIFYFWTIVQWR</sequence>
<evidence type="ECO:0000313" key="3">
    <source>
        <dbReference type="Proteomes" id="UP000580250"/>
    </source>
</evidence>
<dbReference type="AlphaFoldDB" id="A0A6V7U3M4"/>
<gene>
    <name evidence="2" type="ORF">MENT_LOCUS7334</name>
</gene>
<protein>
    <submittedName>
        <fullName evidence="2">Uncharacterized protein</fullName>
    </submittedName>
</protein>
<dbReference type="Proteomes" id="UP000580250">
    <property type="component" value="Unassembled WGS sequence"/>
</dbReference>
<feature type="transmembrane region" description="Helical" evidence="1">
    <location>
        <begin position="25"/>
        <end position="45"/>
    </location>
</feature>
<keyword evidence="1" id="KW-1133">Transmembrane helix</keyword>
<organism evidence="2 3">
    <name type="scientific">Meloidogyne enterolobii</name>
    <name type="common">Root-knot nematode worm</name>
    <name type="synonym">Meloidogyne mayaguensis</name>
    <dbReference type="NCBI Taxonomy" id="390850"/>
    <lineage>
        <taxon>Eukaryota</taxon>
        <taxon>Metazoa</taxon>
        <taxon>Ecdysozoa</taxon>
        <taxon>Nematoda</taxon>
        <taxon>Chromadorea</taxon>
        <taxon>Rhabditida</taxon>
        <taxon>Tylenchina</taxon>
        <taxon>Tylenchomorpha</taxon>
        <taxon>Tylenchoidea</taxon>
        <taxon>Meloidogynidae</taxon>
        <taxon>Meloidogyninae</taxon>
        <taxon>Meloidogyne</taxon>
    </lineage>
</organism>